<organism evidence="4 5">
    <name type="scientific">Streptomyces venezuelae</name>
    <dbReference type="NCBI Taxonomy" id="54571"/>
    <lineage>
        <taxon>Bacteria</taxon>
        <taxon>Bacillati</taxon>
        <taxon>Actinomycetota</taxon>
        <taxon>Actinomycetes</taxon>
        <taxon>Kitasatosporales</taxon>
        <taxon>Streptomycetaceae</taxon>
        <taxon>Streptomyces</taxon>
    </lineage>
</organism>
<feature type="domain" description="Peptidoglycan binding-like" evidence="3">
    <location>
        <begin position="230"/>
        <end position="287"/>
    </location>
</feature>
<name>A0A5P2C1N0_STRVZ</name>
<feature type="region of interest" description="Disordered" evidence="1">
    <location>
        <begin position="272"/>
        <end position="294"/>
    </location>
</feature>
<evidence type="ECO:0000313" key="4">
    <source>
        <dbReference type="EMBL" id="QES36626.1"/>
    </source>
</evidence>
<feature type="transmembrane region" description="Helical" evidence="2">
    <location>
        <begin position="105"/>
        <end position="128"/>
    </location>
</feature>
<gene>
    <name evidence="4" type="ORF">DEJ48_27375</name>
</gene>
<dbReference type="InterPro" id="IPR002477">
    <property type="entry name" value="Peptidoglycan-bd-like"/>
</dbReference>
<evidence type="ECO:0000256" key="2">
    <source>
        <dbReference type="SAM" id="Phobius"/>
    </source>
</evidence>
<dbReference type="SUPFAM" id="SSF47090">
    <property type="entry name" value="PGBD-like"/>
    <property type="match status" value="1"/>
</dbReference>
<protein>
    <submittedName>
        <fullName evidence="4">Peptidoglycan-binding protein</fullName>
    </submittedName>
</protein>
<feature type="region of interest" description="Disordered" evidence="1">
    <location>
        <begin position="130"/>
        <end position="230"/>
    </location>
</feature>
<dbReference type="InterPro" id="IPR036366">
    <property type="entry name" value="PGBDSf"/>
</dbReference>
<sequence>MRARSVAAAAAADFDPLRIRPYVSLPDPAGSSAERSGDEGGGVAAGRPLTASSDARRFVSYANPETDAKPDAKPDTGAATKAEPAVDPHEDADPHETRRLRKRPLALLAVTGAVAAVTAATVFAVGLLSSASDGPTRDRTLPDDLTSAYADPTKPAAPSAHTSASSSRAPSAPASVRPSRSASPTRSTLPSSPPPSSEPPSTARATGSVGTSASPPRGTAGATLRQGDKGAQVTELQGRLAQLYLYVGEVDGSYTYEVTAAVRRYQWARGLRDDAPGEYGRETRRSLESETTKP</sequence>
<dbReference type="InterPro" id="IPR036365">
    <property type="entry name" value="PGBD-like_sf"/>
</dbReference>
<proteinExistence type="predicted"/>
<dbReference type="EMBL" id="CP029192">
    <property type="protein sequence ID" value="QES36626.1"/>
    <property type="molecule type" value="Genomic_DNA"/>
</dbReference>
<dbReference type="Gene3D" id="1.10.101.10">
    <property type="entry name" value="PGBD-like superfamily/PGBD"/>
    <property type="match status" value="1"/>
</dbReference>
<dbReference type="Proteomes" id="UP000322927">
    <property type="component" value="Chromosome"/>
</dbReference>
<evidence type="ECO:0000259" key="3">
    <source>
        <dbReference type="Pfam" id="PF01471"/>
    </source>
</evidence>
<keyword evidence="2" id="KW-0472">Membrane</keyword>
<evidence type="ECO:0000256" key="1">
    <source>
        <dbReference type="SAM" id="MobiDB-lite"/>
    </source>
</evidence>
<dbReference type="Pfam" id="PF01471">
    <property type="entry name" value="PG_binding_1"/>
    <property type="match status" value="1"/>
</dbReference>
<feature type="region of interest" description="Disordered" evidence="1">
    <location>
        <begin position="19"/>
        <end position="99"/>
    </location>
</feature>
<feature type="compositionally biased region" description="Basic and acidic residues" evidence="1">
    <location>
        <begin position="84"/>
        <end position="97"/>
    </location>
</feature>
<keyword evidence="2" id="KW-0812">Transmembrane</keyword>
<dbReference type="AlphaFoldDB" id="A0A5P2C1N0"/>
<evidence type="ECO:0000313" key="5">
    <source>
        <dbReference type="Proteomes" id="UP000322927"/>
    </source>
</evidence>
<feature type="compositionally biased region" description="Low complexity" evidence="1">
    <location>
        <begin position="156"/>
        <end position="190"/>
    </location>
</feature>
<reference evidence="4 5" key="1">
    <citation type="submission" date="2018-05" db="EMBL/GenBank/DDBJ databases">
        <title>Streptomyces venezuelae.</title>
        <authorList>
            <person name="Kim W."/>
            <person name="Lee N."/>
            <person name="Cho B.-K."/>
        </authorList>
    </citation>
    <scope>NUCLEOTIDE SEQUENCE [LARGE SCALE GENOMIC DNA]</scope>
    <source>
        <strain evidence="4 5">ATCC 14584</strain>
    </source>
</reference>
<keyword evidence="2" id="KW-1133">Transmembrane helix</keyword>
<accession>A0A5P2C1N0</accession>